<accession>A0AB33HLH9</accession>
<dbReference type="AlphaFoldDB" id="A0AB33HLH9"/>
<keyword evidence="8 13" id="KW-0547">Nucleotide-binding</keyword>
<dbReference type="InterPro" id="IPR008144">
    <property type="entry name" value="Guanylate_kin-like_dom"/>
</dbReference>
<dbReference type="KEGG" id="mpm:MPNA2460"/>
<dbReference type="PANTHER" id="PTHR23117">
    <property type="entry name" value="GUANYLATE KINASE-RELATED"/>
    <property type="match status" value="1"/>
</dbReference>
<feature type="domain" description="Guanylate kinase-like" evidence="14">
    <location>
        <begin position="55"/>
        <end position="235"/>
    </location>
</feature>
<keyword evidence="7 13" id="KW-0808">Transferase</keyword>
<dbReference type="GO" id="GO:0004385">
    <property type="term" value="F:GMP kinase activity"/>
    <property type="evidence" value="ECO:0007669"/>
    <property type="project" value="UniProtKB-UniRule"/>
</dbReference>
<evidence type="ECO:0000256" key="12">
    <source>
        <dbReference type="ARBA" id="ARBA00048594"/>
    </source>
</evidence>
<dbReference type="PROSITE" id="PS00856">
    <property type="entry name" value="GUANYLATE_KINASE_1"/>
    <property type="match status" value="1"/>
</dbReference>
<evidence type="ECO:0000256" key="11">
    <source>
        <dbReference type="ARBA" id="ARBA00030128"/>
    </source>
</evidence>
<dbReference type="GO" id="GO:0005829">
    <property type="term" value="C:cytosol"/>
    <property type="evidence" value="ECO:0007669"/>
    <property type="project" value="TreeGrafter"/>
</dbReference>
<dbReference type="NCBIfam" id="TIGR03263">
    <property type="entry name" value="guanyl_kin"/>
    <property type="match status" value="1"/>
</dbReference>
<dbReference type="Gene3D" id="3.30.63.10">
    <property type="entry name" value="Guanylate Kinase phosphate binding domain"/>
    <property type="match status" value="1"/>
</dbReference>
<dbReference type="CDD" id="cd00071">
    <property type="entry name" value="GMPK"/>
    <property type="match status" value="1"/>
</dbReference>
<dbReference type="HAMAP" id="MF_00328">
    <property type="entry name" value="Guanylate_kinase"/>
    <property type="match status" value="1"/>
</dbReference>
<name>A0AB33HLH9_MYCPM</name>
<dbReference type="InterPro" id="IPR027417">
    <property type="entry name" value="P-loop_NTPase"/>
</dbReference>
<organism evidence="15 16">
    <name type="scientific">Mycoplasmoides pneumoniae 309</name>
    <dbReference type="NCBI Taxonomy" id="1112856"/>
    <lineage>
        <taxon>Bacteria</taxon>
        <taxon>Bacillati</taxon>
        <taxon>Mycoplasmatota</taxon>
        <taxon>Mycoplasmoidales</taxon>
        <taxon>Mycoplasmoidaceae</taxon>
        <taxon>Mycoplasmoides</taxon>
    </lineage>
</organism>
<reference evidence="16" key="1">
    <citation type="journal article" date="2012" name="J. Bacteriol.">
        <title>Complete genome sequence of Mycoplasma pneumoniae type 2a strain 309, isolated in Japan.</title>
        <authorList>
            <person name="Kenri T."/>
            <person name="Horino A."/>
            <person name="Matsui M."/>
            <person name="Sasaki Y."/>
            <person name="Suzuki S."/>
            <person name="Narita M."/>
            <person name="Ohya H."/>
            <person name="Okazaki N."/>
            <person name="Shibayama K."/>
        </authorList>
    </citation>
    <scope>NUCLEOTIDE SEQUENCE [LARGE SCALE GENOMIC DNA]</scope>
    <source>
        <strain evidence="16">309</strain>
    </source>
</reference>
<dbReference type="RefSeq" id="WP_010874603.1">
    <property type="nucleotide sequence ID" value="NC_016807.1"/>
</dbReference>
<dbReference type="PROSITE" id="PS50052">
    <property type="entry name" value="GUANYLATE_KINASE_2"/>
    <property type="match status" value="1"/>
</dbReference>
<dbReference type="GeneID" id="66609108"/>
<dbReference type="InterPro" id="IPR017665">
    <property type="entry name" value="Guanylate_kinase"/>
</dbReference>
<gene>
    <name evidence="13 15" type="primary">gmk</name>
    <name evidence="15" type="ORF">MPNA2460</name>
</gene>
<dbReference type="InterPro" id="IPR020590">
    <property type="entry name" value="Guanylate_kinase_CS"/>
</dbReference>
<dbReference type="Pfam" id="PF00625">
    <property type="entry name" value="Guanylate_kin"/>
    <property type="match status" value="1"/>
</dbReference>
<comment type="catalytic activity">
    <reaction evidence="12 13">
        <text>GMP + ATP = GDP + ADP</text>
        <dbReference type="Rhea" id="RHEA:20780"/>
        <dbReference type="ChEBI" id="CHEBI:30616"/>
        <dbReference type="ChEBI" id="CHEBI:58115"/>
        <dbReference type="ChEBI" id="CHEBI:58189"/>
        <dbReference type="ChEBI" id="CHEBI:456216"/>
        <dbReference type="EC" id="2.7.4.8"/>
    </reaction>
</comment>
<feature type="binding site" evidence="13">
    <location>
        <begin position="62"/>
        <end position="69"/>
    </location>
    <ligand>
        <name>ATP</name>
        <dbReference type="ChEBI" id="CHEBI:30616"/>
    </ligand>
</feature>
<keyword evidence="9 13" id="KW-0418">Kinase</keyword>
<protein>
    <recommendedName>
        <fullName evidence="5 13">Guanylate kinase</fullName>
        <ecNumber evidence="4 13">2.7.4.8</ecNumber>
    </recommendedName>
    <alternativeName>
        <fullName evidence="11 13">GMP kinase</fullName>
    </alternativeName>
</protein>
<comment type="function">
    <text evidence="1 13">Essential for recycling GMP and indirectly, cGMP.</text>
</comment>
<evidence type="ECO:0000256" key="6">
    <source>
        <dbReference type="ARBA" id="ARBA00022490"/>
    </source>
</evidence>
<dbReference type="FunFam" id="3.30.63.10:FF:000005">
    <property type="entry name" value="Guanylate kinase"/>
    <property type="match status" value="1"/>
</dbReference>
<evidence type="ECO:0000256" key="2">
    <source>
        <dbReference type="ARBA" id="ARBA00004496"/>
    </source>
</evidence>
<dbReference type="PANTHER" id="PTHR23117:SF13">
    <property type="entry name" value="GUANYLATE KINASE"/>
    <property type="match status" value="1"/>
</dbReference>
<evidence type="ECO:0000256" key="7">
    <source>
        <dbReference type="ARBA" id="ARBA00022679"/>
    </source>
</evidence>
<evidence type="ECO:0000313" key="16">
    <source>
        <dbReference type="Proteomes" id="UP000007105"/>
    </source>
</evidence>
<evidence type="ECO:0000256" key="4">
    <source>
        <dbReference type="ARBA" id="ARBA00012961"/>
    </source>
</evidence>
<evidence type="ECO:0000256" key="13">
    <source>
        <dbReference type="HAMAP-Rule" id="MF_00328"/>
    </source>
</evidence>
<dbReference type="SUPFAM" id="SSF52540">
    <property type="entry name" value="P-loop containing nucleoside triphosphate hydrolases"/>
    <property type="match status" value="1"/>
</dbReference>
<evidence type="ECO:0000256" key="8">
    <source>
        <dbReference type="ARBA" id="ARBA00022741"/>
    </source>
</evidence>
<sequence>MQSRLAWSKGNWTGLVGSLISLTSSSTSHALVGNNSILICGKIKIILNIEMVDTGRIFVITGPSGVGKSSLVRCLIDHFKDKLRYSISATTRKMRNSETEGVDYFFKDKAEFEKLIAADAFVEWAMYNDNYYGTLKSQAEQIIHNGGNLVLEIEYQGALQVKQKYPNDVVLIFIKPPSMEELLVRLKKRNDEDAITIQNRLKQAEKECQQIGHFKYVVTNNEFDKTLAELQAILLAEFN</sequence>
<dbReference type="SMR" id="A0AB33HLH9"/>
<keyword evidence="10 13" id="KW-0067">ATP-binding</keyword>
<evidence type="ECO:0000259" key="14">
    <source>
        <dbReference type="PROSITE" id="PS50052"/>
    </source>
</evidence>
<evidence type="ECO:0000313" key="15">
    <source>
        <dbReference type="EMBL" id="BAL21820.1"/>
    </source>
</evidence>
<evidence type="ECO:0000256" key="5">
    <source>
        <dbReference type="ARBA" id="ARBA00016296"/>
    </source>
</evidence>
<dbReference type="GO" id="GO:0005524">
    <property type="term" value="F:ATP binding"/>
    <property type="evidence" value="ECO:0007669"/>
    <property type="project" value="UniProtKB-UniRule"/>
</dbReference>
<comment type="similarity">
    <text evidence="3 13">Belongs to the guanylate kinase family.</text>
</comment>
<comment type="subcellular location">
    <subcellularLocation>
        <location evidence="2 13">Cytoplasm</location>
    </subcellularLocation>
</comment>
<dbReference type="EC" id="2.7.4.8" evidence="4 13"/>
<dbReference type="Gene3D" id="3.40.50.300">
    <property type="entry name" value="P-loop containing nucleotide triphosphate hydrolases"/>
    <property type="match status" value="1"/>
</dbReference>
<proteinExistence type="inferred from homology"/>
<dbReference type="SMART" id="SM00072">
    <property type="entry name" value="GuKc"/>
    <property type="match status" value="1"/>
</dbReference>
<dbReference type="Proteomes" id="UP000007105">
    <property type="component" value="Chromosome"/>
</dbReference>
<dbReference type="EMBL" id="AP012303">
    <property type="protein sequence ID" value="BAL21820.1"/>
    <property type="molecule type" value="Genomic_DNA"/>
</dbReference>
<evidence type="ECO:0000256" key="1">
    <source>
        <dbReference type="ARBA" id="ARBA00003531"/>
    </source>
</evidence>
<evidence type="ECO:0000256" key="10">
    <source>
        <dbReference type="ARBA" id="ARBA00022840"/>
    </source>
</evidence>
<dbReference type="InterPro" id="IPR008145">
    <property type="entry name" value="GK/Ca_channel_bsu"/>
</dbReference>
<keyword evidence="6 13" id="KW-0963">Cytoplasm</keyword>
<evidence type="ECO:0000256" key="3">
    <source>
        <dbReference type="ARBA" id="ARBA00005790"/>
    </source>
</evidence>
<evidence type="ECO:0000256" key="9">
    <source>
        <dbReference type="ARBA" id="ARBA00022777"/>
    </source>
</evidence>